<dbReference type="PROSITE" id="PS51096">
    <property type="entry name" value="PTS_EIIA_TYPE_4"/>
    <property type="match status" value="1"/>
</dbReference>
<evidence type="ECO:0000313" key="3">
    <source>
        <dbReference type="EMBL" id="VWL90746.1"/>
    </source>
</evidence>
<dbReference type="InterPro" id="IPR036662">
    <property type="entry name" value="PTS_EIIA_man-typ_sf"/>
</dbReference>
<dbReference type="GeneID" id="77465127"/>
<dbReference type="InterPro" id="IPR004701">
    <property type="entry name" value="PTS_EIIA_man-typ"/>
</dbReference>
<gene>
    <name evidence="3" type="ORF">JKKLCJKK_00134</name>
</gene>
<evidence type="ECO:0000256" key="1">
    <source>
        <dbReference type="ARBA" id="ARBA00022679"/>
    </source>
</evidence>
<proteinExistence type="predicted"/>
<organism evidence="3 4">
    <name type="scientific">Collinsella intestinalis</name>
    <dbReference type="NCBI Taxonomy" id="147207"/>
    <lineage>
        <taxon>Bacteria</taxon>
        <taxon>Bacillati</taxon>
        <taxon>Actinomycetota</taxon>
        <taxon>Coriobacteriia</taxon>
        <taxon>Coriobacteriales</taxon>
        <taxon>Coriobacteriaceae</taxon>
        <taxon>Collinsella</taxon>
    </lineage>
</organism>
<evidence type="ECO:0000313" key="4">
    <source>
        <dbReference type="Proteomes" id="UP000405524"/>
    </source>
</evidence>
<dbReference type="InterPro" id="IPR051471">
    <property type="entry name" value="Bacterial_PTS_sugar_comp"/>
</dbReference>
<protein>
    <submittedName>
        <fullName evidence="3">PTS system fructose IIA component</fullName>
    </submittedName>
</protein>
<keyword evidence="1" id="KW-0808">Transferase</keyword>
<sequence>MNKMLLASHGPLAKAMKETAELFTGPTEKISSLCAYVDAESMDAAALVDRWFRGRSPEDAWIVVTDVYGGSINNEFMTRVSTGEFLLLSGMHLGLVIELACGLDALDFGDVQNIVARSREGIVYCNDLFSSEEEDEDF</sequence>
<dbReference type="PANTHER" id="PTHR33799:SF1">
    <property type="entry name" value="PTS SYSTEM MANNOSE-SPECIFIC EIIAB COMPONENT-RELATED"/>
    <property type="match status" value="1"/>
</dbReference>
<reference evidence="3 4" key="1">
    <citation type="submission" date="2019-10" db="EMBL/GenBank/DDBJ databases">
        <authorList>
            <person name="Wolf R A."/>
        </authorList>
    </citation>
    <scope>NUCLEOTIDE SEQUENCE [LARGE SCALE GENOMIC DNA]</scope>
    <source>
        <strain evidence="3">Collinsella_intestinalis_DSM_13632</strain>
    </source>
</reference>
<dbReference type="SUPFAM" id="SSF53062">
    <property type="entry name" value="PTS system fructose IIA component-like"/>
    <property type="match status" value="1"/>
</dbReference>
<dbReference type="PANTHER" id="PTHR33799">
    <property type="entry name" value="PTS PERMEASE-RELATED-RELATED"/>
    <property type="match status" value="1"/>
</dbReference>
<name>A0A5K1IRS2_9ACTN</name>
<dbReference type="Pfam" id="PF03610">
    <property type="entry name" value="EIIA-man"/>
    <property type="match status" value="1"/>
</dbReference>
<evidence type="ECO:0000259" key="2">
    <source>
        <dbReference type="PROSITE" id="PS51096"/>
    </source>
</evidence>
<feature type="domain" description="PTS EIIA type-4" evidence="2">
    <location>
        <begin position="1"/>
        <end position="122"/>
    </location>
</feature>
<dbReference type="RefSeq" id="WP_193221146.1">
    <property type="nucleotide sequence ID" value="NZ_CABWIC010000007.1"/>
</dbReference>
<accession>A0A5K1IRS2</accession>
<dbReference type="GO" id="GO:0009401">
    <property type="term" value="P:phosphoenolpyruvate-dependent sugar phosphotransferase system"/>
    <property type="evidence" value="ECO:0007669"/>
    <property type="project" value="InterPro"/>
</dbReference>
<dbReference type="AlphaFoldDB" id="A0A5K1IRS2"/>
<dbReference type="GO" id="GO:0016020">
    <property type="term" value="C:membrane"/>
    <property type="evidence" value="ECO:0007669"/>
    <property type="project" value="InterPro"/>
</dbReference>
<dbReference type="EMBL" id="CABWIC010000007">
    <property type="protein sequence ID" value="VWL90746.1"/>
    <property type="molecule type" value="Genomic_DNA"/>
</dbReference>
<dbReference type="GO" id="GO:0016740">
    <property type="term" value="F:transferase activity"/>
    <property type="evidence" value="ECO:0007669"/>
    <property type="project" value="UniProtKB-KW"/>
</dbReference>
<dbReference type="Gene3D" id="3.40.50.510">
    <property type="entry name" value="Phosphotransferase system, mannose-type IIA component"/>
    <property type="match status" value="1"/>
</dbReference>
<dbReference type="Proteomes" id="UP000405524">
    <property type="component" value="Unassembled WGS sequence"/>
</dbReference>